<evidence type="ECO:0000313" key="3">
    <source>
        <dbReference type="Proteomes" id="UP000434172"/>
    </source>
</evidence>
<feature type="non-terminal residue" evidence="2">
    <location>
        <position position="1"/>
    </location>
</feature>
<dbReference type="OrthoDB" id="10383078at2759"/>
<protein>
    <submittedName>
        <fullName evidence="2">Uncharacterized protein</fullName>
    </submittedName>
</protein>
<sequence length="132" mass="14176">NRETDYQLPRSHNSSVANQGAHAATASTTVPSPTVGQAQNQALSAQSESRPGNNQFVILSLSQITGEVGKKLKFGLGLIGSWFWEPRPYMILALKVGRCHVGLYGEMSPAGFTALSLMGVGWAFILKMNDLV</sequence>
<name>A0A8H3W5A2_9PEZI</name>
<reference evidence="2 3" key="1">
    <citation type="submission" date="2019-12" db="EMBL/GenBank/DDBJ databases">
        <title>A genome sequence resource for the geographically widespread anthracnose pathogen Colletotrichum asianum.</title>
        <authorList>
            <person name="Meng Y."/>
        </authorList>
    </citation>
    <scope>NUCLEOTIDE SEQUENCE [LARGE SCALE GENOMIC DNA]</scope>
    <source>
        <strain evidence="2 3">ICMP 18580</strain>
    </source>
</reference>
<dbReference type="AlphaFoldDB" id="A0A8H3W5A2"/>
<keyword evidence="3" id="KW-1185">Reference proteome</keyword>
<dbReference type="Proteomes" id="UP000434172">
    <property type="component" value="Unassembled WGS sequence"/>
</dbReference>
<feature type="compositionally biased region" description="Polar residues" evidence="1">
    <location>
        <begin position="36"/>
        <end position="51"/>
    </location>
</feature>
<evidence type="ECO:0000256" key="1">
    <source>
        <dbReference type="SAM" id="MobiDB-lite"/>
    </source>
</evidence>
<feature type="compositionally biased region" description="Low complexity" evidence="1">
    <location>
        <begin position="21"/>
        <end position="35"/>
    </location>
</feature>
<dbReference type="EMBL" id="WOWK01000109">
    <property type="protein sequence ID" value="KAF0318467.1"/>
    <property type="molecule type" value="Genomic_DNA"/>
</dbReference>
<proteinExistence type="predicted"/>
<accession>A0A8H3W5A2</accession>
<organism evidence="2 3">
    <name type="scientific">Colletotrichum asianum</name>
    <dbReference type="NCBI Taxonomy" id="702518"/>
    <lineage>
        <taxon>Eukaryota</taxon>
        <taxon>Fungi</taxon>
        <taxon>Dikarya</taxon>
        <taxon>Ascomycota</taxon>
        <taxon>Pezizomycotina</taxon>
        <taxon>Sordariomycetes</taxon>
        <taxon>Hypocreomycetidae</taxon>
        <taxon>Glomerellales</taxon>
        <taxon>Glomerellaceae</taxon>
        <taxon>Colletotrichum</taxon>
        <taxon>Colletotrichum gloeosporioides species complex</taxon>
    </lineage>
</organism>
<comment type="caution">
    <text evidence="2">The sequence shown here is derived from an EMBL/GenBank/DDBJ whole genome shotgun (WGS) entry which is preliminary data.</text>
</comment>
<gene>
    <name evidence="2" type="ORF">GQ607_014260</name>
</gene>
<evidence type="ECO:0000313" key="2">
    <source>
        <dbReference type="EMBL" id="KAF0318467.1"/>
    </source>
</evidence>
<feature type="region of interest" description="Disordered" evidence="1">
    <location>
        <begin position="1"/>
        <end position="51"/>
    </location>
</feature>